<dbReference type="RefSeq" id="WP_118033085.1">
    <property type="nucleotide sequence ID" value="NZ_QSON01000003.1"/>
</dbReference>
<dbReference type="InterPro" id="IPR001387">
    <property type="entry name" value="Cro/C1-type_HTH"/>
</dbReference>
<evidence type="ECO:0000259" key="2">
    <source>
        <dbReference type="PROSITE" id="PS50943"/>
    </source>
</evidence>
<feature type="domain" description="HTH cro/C1-type" evidence="2">
    <location>
        <begin position="11"/>
        <end position="65"/>
    </location>
</feature>
<evidence type="ECO:0000256" key="1">
    <source>
        <dbReference type="ARBA" id="ARBA00023125"/>
    </source>
</evidence>
<dbReference type="CDD" id="cd00093">
    <property type="entry name" value="HTH_XRE"/>
    <property type="match status" value="1"/>
</dbReference>
<proteinExistence type="predicted"/>
<accession>A0A374PBN7</accession>
<dbReference type="GO" id="GO:0003677">
    <property type="term" value="F:DNA binding"/>
    <property type="evidence" value="ECO:0007669"/>
    <property type="project" value="UniProtKB-KW"/>
</dbReference>
<dbReference type="SUPFAM" id="SSF47413">
    <property type="entry name" value="lambda repressor-like DNA-binding domains"/>
    <property type="match status" value="1"/>
</dbReference>
<reference evidence="3 4" key="1">
    <citation type="submission" date="2018-08" db="EMBL/GenBank/DDBJ databases">
        <title>A genome reference for cultivated species of the human gut microbiota.</title>
        <authorList>
            <person name="Zou Y."/>
            <person name="Xue W."/>
            <person name="Luo G."/>
        </authorList>
    </citation>
    <scope>NUCLEOTIDE SEQUENCE [LARGE SCALE GENOMIC DNA]</scope>
    <source>
        <strain evidence="3 4">TM09-12</strain>
    </source>
</reference>
<dbReference type="SMART" id="SM00530">
    <property type="entry name" value="HTH_XRE"/>
    <property type="match status" value="1"/>
</dbReference>
<evidence type="ECO:0000313" key="4">
    <source>
        <dbReference type="Proteomes" id="UP000263014"/>
    </source>
</evidence>
<name>A0A374PBN7_9FIRM</name>
<dbReference type="EMBL" id="QSON01000003">
    <property type="protein sequence ID" value="RGJ05821.1"/>
    <property type="molecule type" value="Genomic_DNA"/>
</dbReference>
<dbReference type="PROSITE" id="PS50943">
    <property type="entry name" value="HTH_CROC1"/>
    <property type="match status" value="1"/>
</dbReference>
<gene>
    <name evidence="3" type="ORF">DXD79_07265</name>
</gene>
<keyword evidence="1" id="KW-0238">DNA-binding</keyword>
<dbReference type="PANTHER" id="PTHR46558">
    <property type="entry name" value="TRACRIPTIONAL REGULATORY PROTEIN-RELATED-RELATED"/>
    <property type="match status" value="1"/>
</dbReference>
<protein>
    <submittedName>
        <fullName evidence="3">XRE family transcriptional regulator</fullName>
    </submittedName>
</protein>
<dbReference type="Gene3D" id="1.10.260.40">
    <property type="entry name" value="lambda repressor-like DNA-binding domains"/>
    <property type="match status" value="1"/>
</dbReference>
<evidence type="ECO:0000313" key="3">
    <source>
        <dbReference type="EMBL" id="RGJ05821.1"/>
    </source>
</evidence>
<dbReference type="AlphaFoldDB" id="A0A374PBN7"/>
<organism evidence="3 4">
    <name type="scientific">Hungatella hathewayi</name>
    <dbReference type="NCBI Taxonomy" id="154046"/>
    <lineage>
        <taxon>Bacteria</taxon>
        <taxon>Bacillati</taxon>
        <taxon>Bacillota</taxon>
        <taxon>Clostridia</taxon>
        <taxon>Lachnospirales</taxon>
        <taxon>Lachnospiraceae</taxon>
        <taxon>Hungatella</taxon>
    </lineage>
</organism>
<dbReference type="Proteomes" id="UP000263014">
    <property type="component" value="Unassembled WGS sequence"/>
</dbReference>
<dbReference type="Pfam" id="PF01381">
    <property type="entry name" value="HTH_3"/>
    <property type="match status" value="1"/>
</dbReference>
<comment type="caution">
    <text evidence="3">The sequence shown here is derived from an EMBL/GenBank/DDBJ whole genome shotgun (WGS) entry which is preliminary data.</text>
</comment>
<dbReference type="InterPro" id="IPR010982">
    <property type="entry name" value="Lambda_DNA-bd_dom_sf"/>
</dbReference>
<sequence length="187" mass="21845">MGDFEILAQRLKLLRTKLGLTQKEFADKVGFTQATLSAYENNQKKPSLDIVKDIAEKCHVSIDWLCGLTDMERYNEEINTYADMLRLIIKLCNTDSFFGQWEVIYKDNSDISDLGRTGIDFAILRNSDKTLVRFFEDWEQMYNLYTAGTIDKHLYELWLSDRLKQYEDLTLIPETSDDIPDDTLPFN</sequence>
<dbReference type="PANTHER" id="PTHR46558:SF11">
    <property type="entry name" value="HTH-TYPE TRANSCRIPTIONAL REGULATOR XRE"/>
    <property type="match status" value="1"/>
</dbReference>